<dbReference type="Pfam" id="PF12551">
    <property type="entry name" value="PHBC_N"/>
    <property type="match status" value="1"/>
</dbReference>
<keyword evidence="1" id="KW-0808">Transferase</keyword>
<proteinExistence type="predicted"/>
<dbReference type="Pfam" id="PF07167">
    <property type="entry name" value="PhaC_N"/>
    <property type="match status" value="1"/>
</dbReference>
<feature type="region of interest" description="Disordered" evidence="3">
    <location>
        <begin position="1"/>
        <end position="50"/>
    </location>
</feature>
<feature type="compositionally biased region" description="Low complexity" evidence="3">
    <location>
        <begin position="39"/>
        <end position="50"/>
    </location>
</feature>
<organism evidence="6 7">
    <name type="scientific">Belnapia mucosa</name>
    <dbReference type="NCBI Taxonomy" id="2804532"/>
    <lineage>
        <taxon>Bacteria</taxon>
        <taxon>Pseudomonadati</taxon>
        <taxon>Pseudomonadota</taxon>
        <taxon>Alphaproteobacteria</taxon>
        <taxon>Acetobacterales</taxon>
        <taxon>Roseomonadaceae</taxon>
        <taxon>Belnapia</taxon>
    </lineage>
</organism>
<keyword evidence="2" id="KW-0012">Acyltransferase</keyword>
<dbReference type="RefSeq" id="WP_202826054.1">
    <property type="nucleotide sequence ID" value="NZ_JAEUXJ010000004.1"/>
</dbReference>
<evidence type="ECO:0000313" key="6">
    <source>
        <dbReference type="EMBL" id="MBL6456336.1"/>
    </source>
</evidence>
<dbReference type="InterPro" id="IPR051321">
    <property type="entry name" value="PHA/PHB_synthase"/>
</dbReference>
<dbReference type="InterPro" id="IPR022211">
    <property type="entry name" value="PHBC_N"/>
</dbReference>
<dbReference type="EMBL" id="JAEUXJ010000004">
    <property type="protein sequence ID" value="MBL6456336.1"/>
    <property type="molecule type" value="Genomic_DNA"/>
</dbReference>
<reference evidence="6 7" key="1">
    <citation type="submission" date="2021-01" db="EMBL/GenBank/DDBJ databases">
        <title>Belnapia mucosa sp. nov. and Belnapia arida sp. nov., isolated from the Tabernas Desert (Almeria, Spain).</title>
        <authorList>
            <person name="Molina-Menor E."/>
            <person name="Vidal-Verdu A."/>
            <person name="Calonge A."/>
            <person name="Satari L."/>
            <person name="Pereto Magraner J."/>
            <person name="Porcar Miralles M."/>
        </authorList>
    </citation>
    <scope>NUCLEOTIDE SEQUENCE [LARGE SCALE GENOMIC DNA]</scope>
    <source>
        <strain evidence="6 7">T6</strain>
    </source>
</reference>
<dbReference type="PANTHER" id="PTHR36837">
    <property type="entry name" value="POLY(3-HYDROXYALKANOATE) POLYMERASE SUBUNIT PHAC"/>
    <property type="match status" value="1"/>
</dbReference>
<evidence type="ECO:0000256" key="1">
    <source>
        <dbReference type="ARBA" id="ARBA00022679"/>
    </source>
</evidence>
<dbReference type="PANTHER" id="PTHR36837:SF5">
    <property type="entry name" value="POLY-3-HYDROXYBUTYRATE SYNTHASE"/>
    <property type="match status" value="1"/>
</dbReference>
<feature type="domain" description="Poly-beta-hydroxybutyrate polymerase N-terminal" evidence="4">
    <location>
        <begin position="131"/>
        <end position="300"/>
    </location>
</feature>
<name>A0ABS1V5E1_9PROT</name>
<evidence type="ECO:0000259" key="4">
    <source>
        <dbReference type="Pfam" id="PF07167"/>
    </source>
</evidence>
<sequence>MPGALTSPPKPAASRGRAGTKPAQSPAPRTPLPTPPLVPAAEPAGQGEAPPVWTEVLDRALRARLARGTGGLSPAALVGAWMDWAAHLAWAPGLRLRLADHALRRGYDLAAYAAGRAVGAELPPPFPPDPRDGRFGHEGWRRPPFDLFQQSFLAAETWWREATTGLRGVTRQHEDAVAFAARQILDTLSPSNLPWANPEVIECTMTDGGANLVRGFLNWADDAARLMDGRGPAGTEDFAVGRNLAVTPGQVVFRNALIELIQYTPQTDQVRPEPVLIVPAWIMKYYILDLSPGRSLIEYLVRQGHTVFAISWRNPGPADRNLGLDDYRTLGVMAALDAIGTICGEKRKVHALGYCLGGTLLSIAAAAMARDGDDRLATLTLLAAQTDFEEAGELMLFINEAQVAFLEDMMWASGTLGSEQMSGTFQILRSNDLIWSRLVREYMLGERQPMNDLMAWNADGTRMPYRMHSEYLRGLFLHNDLAEGRHRVGGRPVALNDIRVPIFALGTEWDHVAPWRSVYKIHLLADAEVTFLLTTGGHNAGIVSPPGHPHRRFRVAERPHGANYRDPETWLAHTPPREGSWWPEWAGWLAAQSGSLTAPPPMGAPERGLPPLEPAPGQYVRAA</sequence>
<evidence type="ECO:0000259" key="5">
    <source>
        <dbReference type="Pfam" id="PF12551"/>
    </source>
</evidence>
<feature type="region of interest" description="Disordered" evidence="3">
    <location>
        <begin position="593"/>
        <end position="623"/>
    </location>
</feature>
<evidence type="ECO:0000256" key="2">
    <source>
        <dbReference type="ARBA" id="ARBA00023315"/>
    </source>
</evidence>
<feature type="compositionally biased region" description="Pro residues" evidence="3">
    <location>
        <begin position="28"/>
        <end position="38"/>
    </location>
</feature>
<evidence type="ECO:0000256" key="3">
    <source>
        <dbReference type="SAM" id="MobiDB-lite"/>
    </source>
</evidence>
<comment type="caution">
    <text evidence="6">The sequence shown here is derived from an EMBL/GenBank/DDBJ whole genome shotgun (WGS) entry which is preliminary data.</text>
</comment>
<protein>
    <submittedName>
        <fullName evidence="6">Polyhydroxyalkanoic acid synthase</fullName>
    </submittedName>
</protein>
<dbReference type="Proteomes" id="UP000606490">
    <property type="component" value="Unassembled WGS sequence"/>
</dbReference>
<keyword evidence="7" id="KW-1185">Reference proteome</keyword>
<dbReference type="InterPro" id="IPR029058">
    <property type="entry name" value="AB_hydrolase_fold"/>
</dbReference>
<dbReference type="InterPro" id="IPR010941">
    <property type="entry name" value="PhaC_N"/>
</dbReference>
<gene>
    <name evidence="6" type="ORF">JMJ55_13460</name>
</gene>
<evidence type="ECO:0000313" key="7">
    <source>
        <dbReference type="Proteomes" id="UP000606490"/>
    </source>
</evidence>
<dbReference type="Gene3D" id="3.40.50.1820">
    <property type="entry name" value="alpha/beta hydrolase"/>
    <property type="match status" value="1"/>
</dbReference>
<feature type="domain" description="Poly-beta-hydroxybutyrate polymerase N-terminal" evidence="5">
    <location>
        <begin position="55"/>
        <end position="93"/>
    </location>
</feature>
<accession>A0ABS1V5E1</accession>
<dbReference type="SUPFAM" id="SSF53474">
    <property type="entry name" value="alpha/beta-Hydrolases"/>
    <property type="match status" value="1"/>
</dbReference>